<name>A0A917A064_9HYPH</name>
<evidence type="ECO:0000256" key="1">
    <source>
        <dbReference type="SAM" id="MobiDB-lite"/>
    </source>
</evidence>
<evidence type="ECO:0000313" key="3">
    <source>
        <dbReference type="Proteomes" id="UP000644699"/>
    </source>
</evidence>
<evidence type="ECO:0000313" key="2">
    <source>
        <dbReference type="EMBL" id="GGE20335.1"/>
    </source>
</evidence>
<gene>
    <name evidence="2" type="ORF">GCM10011390_44490</name>
</gene>
<feature type="region of interest" description="Disordered" evidence="1">
    <location>
        <begin position="154"/>
        <end position="193"/>
    </location>
</feature>
<dbReference type="EMBL" id="BMIQ01000009">
    <property type="protein sequence ID" value="GGE20335.1"/>
    <property type="molecule type" value="Genomic_DNA"/>
</dbReference>
<proteinExistence type="predicted"/>
<comment type="caution">
    <text evidence="2">The sequence shown here is derived from an EMBL/GenBank/DDBJ whole genome shotgun (WGS) entry which is preliminary data.</text>
</comment>
<keyword evidence="3" id="KW-1185">Reference proteome</keyword>
<dbReference type="Proteomes" id="UP000644699">
    <property type="component" value="Unassembled WGS sequence"/>
</dbReference>
<protein>
    <submittedName>
        <fullName evidence="2">Uncharacterized protein</fullName>
    </submittedName>
</protein>
<feature type="compositionally biased region" description="Low complexity" evidence="1">
    <location>
        <begin position="20"/>
        <end position="29"/>
    </location>
</feature>
<accession>A0A917A064</accession>
<feature type="compositionally biased region" description="Basic and acidic residues" evidence="1">
    <location>
        <begin position="63"/>
        <end position="80"/>
    </location>
</feature>
<organism evidence="2 3">
    <name type="scientific">Aureimonas endophytica</name>
    <dbReference type="NCBI Taxonomy" id="2027858"/>
    <lineage>
        <taxon>Bacteria</taxon>
        <taxon>Pseudomonadati</taxon>
        <taxon>Pseudomonadota</taxon>
        <taxon>Alphaproteobacteria</taxon>
        <taxon>Hyphomicrobiales</taxon>
        <taxon>Aurantimonadaceae</taxon>
        <taxon>Aureimonas</taxon>
    </lineage>
</organism>
<dbReference type="AlphaFoldDB" id="A0A917A064"/>
<feature type="region of interest" description="Disordered" evidence="1">
    <location>
        <begin position="1"/>
        <end position="139"/>
    </location>
</feature>
<reference evidence="2" key="2">
    <citation type="submission" date="2020-09" db="EMBL/GenBank/DDBJ databases">
        <authorList>
            <person name="Sun Q."/>
            <person name="Zhou Y."/>
        </authorList>
    </citation>
    <scope>NUCLEOTIDE SEQUENCE</scope>
    <source>
        <strain evidence="2">CGMCC 1.15367</strain>
    </source>
</reference>
<feature type="compositionally biased region" description="Gly residues" evidence="1">
    <location>
        <begin position="161"/>
        <end position="176"/>
    </location>
</feature>
<reference evidence="2" key="1">
    <citation type="journal article" date="2014" name="Int. J. Syst. Evol. Microbiol.">
        <title>Complete genome sequence of Corynebacterium casei LMG S-19264T (=DSM 44701T), isolated from a smear-ripened cheese.</title>
        <authorList>
            <consortium name="US DOE Joint Genome Institute (JGI-PGF)"/>
            <person name="Walter F."/>
            <person name="Albersmeier A."/>
            <person name="Kalinowski J."/>
            <person name="Ruckert C."/>
        </authorList>
    </citation>
    <scope>NUCLEOTIDE SEQUENCE</scope>
    <source>
        <strain evidence="2">CGMCC 1.15367</strain>
    </source>
</reference>
<sequence>MRLGLSPGGRRVAEDKNARQARTAKAPAAFGKAPTGPDPRHGEEHGTGMTTNESRNHPAAPERSVEAVRPEDERREDLRGEASAAQAVKDAARHRFRDEDEAAGTGARLMGLDAPGFGERSGEMPPPPAARPEGDQPARDAACVATEFDGMDNDLIDMSGFGEGGTGAGTETGGAGERLRPTSPAPRPDGGET</sequence>